<dbReference type="PANTHER" id="PTHR30591">
    <property type="entry name" value="RECBCD ENZYME SUBUNIT RECC"/>
    <property type="match status" value="1"/>
</dbReference>
<dbReference type="OrthoDB" id="9758506at2"/>
<dbReference type="GO" id="GO:0006281">
    <property type="term" value="P:DNA repair"/>
    <property type="evidence" value="ECO:0007669"/>
    <property type="project" value="UniProtKB-KW"/>
</dbReference>
<evidence type="ECO:0000256" key="2">
    <source>
        <dbReference type="ARBA" id="ARBA00022741"/>
    </source>
</evidence>
<dbReference type="Gene3D" id="3.40.50.300">
    <property type="entry name" value="P-loop containing nucleotide triphosphate hydrolases"/>
    <property type="match status" value="3"/>
</dbReference>
<dbReference type="PANTHER" id="PTHR30591:SF1">
    <property type="entry name" value="RECBCD ENZYME SUBUNIT RECC"/>
    <property type="match status" value="1"/>
</dbReference>
<dbReference type="InterPro" id="IPR011604">
    <property type="entry name" value="PDDEXK-like_dom_sf"/>
</dbReference>
<dbReference type="Pfam" id="PF21445">
    <property type="entry name" value="ADDB_N"/>
    <property type="match status" value="1"/>
</dbReference>
<evidence type="ECO:0000256" key="5">
    <source>
        <dbReference type="ARBA" id="ARBA00022806"/>
    </source>
</evidence>
<keyword evidence="2" id="KW-0547">Nucleotide-binding</keyword>
<dbReference type="GO" id="GO:0004386">
    <property type="term" value="F:helicase activity"/>
    <property type="evidence" value="ECO:0007669"/>
    <property type="project" value="UniProtKB-KW"/>
</dbReference>
<dbReference type="GO" id="GO:0005524">
    <property type="term" value="F:ATP binding"/>
    <property type="evidence" value="ECO:0007669"/>
    <property type="project" value="UniProtKB-KW"/>
</dbReference>
<organism evidence="12 13">
    <name type="scientific">Pseudobutyrivibrio xylanivorans</name>
    <dbReference type="NCBI Taxonomy" id="185007"/>
    <lineage>
        <taxon>Bacteria</taxon>
        <taxon>Bacillati</taxon>
        <taxon>Bacillota</taxon>
        <taxon>Clostridia</taxon>
        <taxon>Lachnospirales</taxon>
        <taxon>Lachnospiraceae</taxon>
        <taxon>Pseudobutyrivibrio</taxon>
    </lineage>
</organism>
<keyword evidence="6" id="KW-0269">Exonuclease</keyword>
<keyword evidence="9" id="KW-0234">DNA repair</keyword>
<accession>A0A5P6VM66</accession>
<evidence type="ECO:0000259" key="10">
    <source>
        <dbReference type="Pfam" id="PF12705"/>
    </source>
</evidence>
<keyword evidence="5" id="KW-0347">Helicase</keyword>
<evidence type="ECO:0000256" key="8">
    <source>
        <dbReference type="ARBA" id="ARBA00023125"/>
    </source>
</evidence>
<sequence length="1159" mass="131359">MSLSLVIGSSGSGKSTSIYNRIIQESIANKDKNFLVIVPEQYTMSTQRLLVSMHPNHCIMNIDVLSFNRLAYRVFEELGAAVHGVLDDTGKALVIRKLVNNHLNEMTTLRNNITRITYITQVKSLISELTQYNITPERLKDMIDTPVMSQSFKRRASDLLVLYQAFLDFIDGKYVTTESILSMLNSMLDNSEIVLGSTVVLDGFTGFTPIQYQLVEHMLKLCDEVAVTITADESDSLLEQKPDDELFAMSSEFALKMTGLAKKAKVEINEPVIISDESGWLSENEPLKFLERNIFRNKKVVYDGMNAADSLEIISLRSPREELRNIAITINQLVRGGMHYKDIAVVAPDLEQYRYLLTGIWKEYDIPYFIDTKTEILFHPMSEAIDALFDIFNRNFRREDVVRFLRAGLTDLSFEEIDFVDNYLLATGIRGKNKYFHPFAIRANSFSEDEDMLRVNEIRSRFIEPFEAFDRAISKTTTVREIATALYDFIVAFDFENKISARQEIYEDSDNAVKAKEYSQIYHVIMNVLDKMVSILDDEVMDLEEFKDVFKAGLSAATIGVIPPANDSVIVGDIERTRLSNIKVLFCMGASDNAIPKKVENGGILSQLEREQLLEAGFELAPSDRQKNFRQRFYLYLMLTKPNQKLYITMPRVDASGAAVNPSYLIGILTKMFPEVTMKEIEDFNMSVRLLSKKSAVDYLIELLKNAVFLGMDSLSEDELRVFEQLLSWAVNDSEVDIDSIIDAAFYVHNKETVSADIMDAVNEAFNEDETVSGSVSRFELYNECAYKYFLTYIMQLQEREKFELSSIDLGNFCHEALQRYSDRIKEDERTWKSLSADERNAYIDLAIGQTIDSMPKVGTLEDSTQRYIVNTMKTTLKRTVEVITTQVSRGEFEPAFFEERIDSEIKDFETGEVMANLKGKVDRIDLTDSVDKAVRIIDYKSSGRELSLEECYYGISMQLPIYMGVVLNKLKDKYPNATLHPSAMLYYEMTDKYLSGEGDSPSDTKEKRLTLNKMNGLLSSEESDLRANDSTVGLEDGQVKTSAIVPYGVTTKGELSKRSKVVSREDMQTVIDYGFYSAANTAGKIIAGEFDCEPVKLGSVDACEYCSFKSVCHFDENAEGFSVKKINKLGENSVIIQLMKDAMNPDNNQEGDESSGAD</sequence>
<keyword evidence="4" id="KW-0378">Hydrolase</keyword>
<dbReference type="GO" id="GO:0006310">
    <property type="term" value="P:DNA recombination"/>
    <property type="evidence" value="ECO:0007669"/>
    <property type="project" value="TreeGrafter"/>
</dbReference>
<evidence type="ECO:0000259" key="11">
    <source>
        <dbReference type="Pfam" id="PF21445"/>
    </source>
</evidence>
<feature type="domain" description="PD-(D/E)XK endonuclease-like" evidence="10">
    <location>
        <begin position="775"/>
        <end position="1114"/>
    </location>
</feature>
<evidence type="ECO:0000256" key="6">
    <source>
        <dbReference type="ARBA" id="ARBA00022839"/>
    </source>
</evidence>
<dbReference type="Proteomes" id="UP000327030">
    <property type="component" value="Chromosome 1"/>
</dbReference>
<dbReference type="Gene3D" id="3.90.320.10">
    <property type="match status" value="1"/>
</dbReference>
<feature type="domain" description="ATP-dependent helicase/deoxyribonuclease subunit B N-terminal" evidence="11">
    <location>
        <begin position="5"/>
        <end position="291"/>
    </location>
</feature>
<evidence type="ECO:0000256" key="1">
    <source>
        <dbReference type="ARBA" id="ARBA00022722"/>
    </source>
</evidence>
<keyword evidence="7" id="KW-0067">ATP-binding</keyword>
<evidence type="ECO:0000313" key="12">
    <source>
        <dbReference type="EMBL" id="QFJ53502.1"/>
    </source>
</evidence>
<dbReference type="RefSeq" id="WP_151622006.1">
    <property type="nucleotide sequence ID" value="NZ_CP043028.1"/>
</dbReference>
<dbReference type="InterPro" id="IPR027417">
    <property type="entry name" value="P-loop_NTPase"/>
</dbReference>
<name>A0A5P6VM66_PSEXY</name>
<keyword evidence="1" id="KW-0540">Nuclease</keyword>
<dbReference type="AlphaFoldDB" id="A0A5P6VM66"/>
<dbReference type="GO" id="GO:0003677">
    <property type="term" value="F:DNA binding"/>
    <property type="evidence" value="ECO:0007669"/>
    <property type="project" value="UniProtKB-KW"/>
</dbReference>
<dbReference type="InterPro" id="IPR049035">
    <property type="entry name" value="ADDB_N"/>
</dbReference>
<evidence type="ECO:0000256" key="9">
    <source>
        <dbReference type="ARBA" id="ARBA00023204"/>
    </source>
</evidence>
<keyword evidence="8" id="KW-0238">DNA-binding</keyword>
<dbReference type="Pfam" id="PF12705">
    <property type="entry name" value="PDDEXK_1"/>
    <property type="match status" value="1"/>
</dbReference>
<evidence type="ECO:0000256" key="3">
    <source>
        <dbReference type="ARBA" id="ARBA00022763"/>
    </source>
</evidence>
<evidence type="ECO:0000256" key="4">
    <source>
        <dbReference type="ARBA" id="ARBA00022801"/>
    </source>
</evidence>
<dbReference type="EMBL" id="CP043028">
    <property type="protein sequence ID" value="QFJ53502.1"/>
    <property type="molecule type" value="Genomic_DNA"/>
</dbReference>
<protein>
    <submittedName>
        <fullName evidence="12">Uncharacterized protein</fullName>
    </submittedName>
</protein>
<gene>
    <name evidence="12" type="ORF">FXF36_00740</name>
</gene>
<dbReference type="InterPro" id="IPR038726">
    <property type="entry name" value="PDDEXK_AddAB-type"/>
</dbReference>
<keyword evidence="3" id="KW-0227">DNA damage</keyword>
<evidence type="ECO:0000256" key="7">
    <source>
        <dbReference type="ARBA" id="ARBA00022840"/>
    </source>
</evidence>
<proteinExistence type="predicted"/>
<evidence type="ECO:0000313" key="13">
    <source>
        <dbReference type="Proteomes" id="UP000327030"/>
    </source>
</evidence>
<dbReference type="SUPFAM" id="SSF52540">
    <property type="entry name" value="P-loop containing nucleoside triphosphate hydrolases"/>
    <property type="match status" value="2"/>
</dbReference>
<dbReference type="GO" id="GO:0004527">
    <property type="term" value="F:exonuclease activity"/>
    <property type="evidence" value="ECO:0007669"/>
    <property type="project" value="UniProtKB-KW"/>
</dbReference>
<dbReference type="KEGG" id="pxv:FXF36_00740"/>
<reference evidence="13" key="1">
    <citation type="submission" date="2019-08" db="EMBL/GenBank/DDBJ databases">
        <title>Complete Genome Sequence of the Polysaccharide-Degrading Rumen Bacterium Pseudobutyrivibrio xylanivorans MA3014.</title>
        <authorList>
            <person name="Palevich N."/>
            <person name="Maclean P.H."/>
            <person name="Kelly W.J."/>
            <person name="Leahy S.C."/>
            <person name="Rakonjac J."/>
            <person name="Attwood G.T."/>
        </authorList>
    </citation>
    <scope>NUCLEOTIDE SEQUENCE [LARGE SCALE GENOMIC DNA]</scope>
    <source>
        <strain evidence="13">MA3014</strain>
    </source>
</reference>